<dbReference type="EMBL" id="CM056742">
    <property type="protein sequence ID" value="KAJ8675312.1"/>
    <property type="molecule type" value="Genomic_DNA"/>
</dbReference>
<proteinExistence type="predicted"/>
<dbReference type="Proteomes" id="UP001239111">
    <property type="component" value="Chromosome 2"/>
</dbReference>
<name>A0ACC2NYM5_9HYME</name>
<organism evidence="1 2">
    <name type="scientific">Eretmocerus hayati</name>
    <dbReference type="NCBI Taxonomy" id="131215"/>
    <lineage>
        <taxon>Eukaryota</taxon>
        <taxon>Metazoa</taxon>
        <taxon>Ecdysozoa</taxon>
        <taxon>Arthropoda</taxon>
        <taxon>Hexapoda</taxon>
        <taxon>Insecta</taxon>
        <taxon>Pterygota</taxon>
        <taxon>Neoptera</taxon>
        <taxon>Endopterygota</taxon>
        <taxon>Hymenoptera</taxon>
        <taxon>Apocrita</taxon>
        <taxon>Proctotrupomorpha</taxon>
        <taxon>Chalcidoidea</taxon>
        <taxon>Aphelinidae</taxon>
        <taxon>Aphelininae</taxon>
        <taxon>Eretmocerus</taxon>
    </lineage>
</organism>
<protein>
    <submittedName>
        <fullName evidence="1">Uncharacterized protein</fullName>
    </submittedName>
</protein>
<comment type="caution">
    <text evidence="1">The sequence shown here is derived from an EMBL/GenBank/DDBJ whole genome shotgun (WGS) entry which is preliminary data.</text>
</comment>
<accession>A0ACC2NYM5</accession>
<evidence type="ECO:0000313" key="2">
    <source>
        <dbReference type="Proteomes" id="UP001239111"/>
    </source>
</evidence>
<reference evidence="1" key="1">
    <citation type="submission" date="2023-04" db="EMBL/GenBank/DDBJ databases">
        <title>A chromosome-level genome assembly of the parasitoid wasp Eretmocerus hayati.</title>
        <authorList>
            <person name="Zhong Y."/>
            <person name="Liu S."/>
            <person name="Liu Y."/>
        </authorList>
    </citation>
    <scope>NUCLEOTIDE SEQUENCE</scope>
    <source>
        <strain evidence="1">ZJU_SS_LIU_2023</strain>
    </source>
</reference>
<evidence type="ECO:0000313" key="1">
    <source>
        <dbReference type="EMBL" id="KAJ8675312.1"/>
    </source>
</evidence>
<sequence length="1213" mass="139030">MKNELPFLDPEDNDRLFYLSKHIADQCFSDSGTVVLSNESSNQSVFSMLDLSTPMNIFTTDEDSPMKKHLRHKNVFKLNEEIVRNLTEPARSVMVIVQADTNITKLLDEFRSSIWWRHDAPYLLIDGSENRSCARANEVLTELWTFKILNAIFLCTKPANRPRILTLNPYGSIFPNSWKALGKLNSEQQNVTLLQYNLRTSDALFEGIGSTFCKSLYFDKLKDVQGYSFKTSYMYPANILEEYDETKTGYERCSGTGAKPQCFVLNYINATLTAKRIKKSAFVNEDGNPDGALLDISTETIDSLFAAYYIRDYWRIQSYPFHAGEVKIVTYRKSMQIYDILTSSLNHRTSVTILSLYVFLLIVLKYSLNVSGSSLVMEYFRVLVGAATVTQPKRLAPRLVLIFLISAMAIVTTSFQGYLSALTTSSQNMPVVDSLADLIESKLIPTGRFSYKDMISSQYKKDRYSVMEDYHECLTLMLDDAPIACIVQNELIPPKFDNDPRVHVSQNNFLERSITYTFSDDSPLLNKVNGKEVVRSHDCESSVASVTVKATKHIDSEERNMDFLDIFLKIHAISFSLAIENLFMEKEHPLLDPKENDRLFHLFKHIADQCFIKSGTVVLSNKSLNQSESSMLDLSMPMNIFRAGKDSPMRKHLRHKNVFKLNDEIVRNLTEPARSVMVIVQADTNITKLLDEFRSSIWWRHDAPYLLIDGSEDESCARAYEVLTELWTFKILNAIFLCLKSANHPRILTLNPYQSTFPHSWKALENVDASKQNVNLLNFRLRNNNTLFQGPTYCKSLYFDKLKDVHGYNFKTNYIHPANILPGYNETRTGYERCSGIGTKPICFVLSYINATFTTKRIKSYAFVNKDGQPDGGLLDISTETVDFFIMPSFIRDYGTIQAYPYYAGEIKIVTRKKSIAFQDLLKSHLYLQTLVIIILLYFVILIILKYSLNTSWSSLMMEYFRVLVGAATVAQPKGSPRRLVFVFLISAMAIVTSCFQCYLSAVTTSPQNVPAVDSETDLIKSKLIPSGLSSYKDMISNTYIKDHYNVINDQTECMKLILNGSSIACIINEMFMSYSFNNDPRVHVSRKNFLERGLTYTFTDDSPLLNKVDQVLLRLREAGFIEYLENLRDHLYYSEDENVEKSFMYENRMVTIFSLCTVWFVSIVVFLIEVVYFHLKKSSSSDNIQALRVVRKRKICPQKRSVHFGRDKIELL</sequence>
<keyword evidence="2" id="KW-1185">Reference proteome</keyword>
<gene>
    <name evidence="1" type="ORF">QAD02_011098</name>
</gene>